<comment type="caution">
    <text evidence="1">The sequence shown here is derived from an EMBL/GenBank/DDBJ whole genome shotgun (WGS) entry which is preliminary data.</text>
</comment>
<dbReference type="Proteomes" id="UP000054630">
    <property type="component" value="Unassembled WGS sequence"/>
</dbReference>
<protein>
    <submittedName>
        <fullName evidence="1">Uncharacterized protein</fullName>
    </submittedName>
</protein>
<proteinExistence type="predicted"/>
<sequence length="147" mass="16046">MDNTFDTSLTSKTKSDEDHSKLQSLCLQTEKKNKASLSISATDFITWDGKSDNNTESGLRNAINSDANIPSSARSAMFDRKTDCHQVNIIGSFNNYNVACVMPRGQSLQPINAKTQESEKNSNCCPSCPAFICGCCNAAIKLLKKLI</sequence>
<dbReference type="EMBL" id="JYDL01000270">
    <property type="protein sequence ID" value="KRX12787.1"/>
    <property type="molecule type" value="Genomic_DNA"/>
</dbReference>
<dbReference type="AlphaFoldDB" id="A0A0V0RE52"/>
<accession>A0A0V0RE52</accession>
<reference evidence="1 2" key="1">
    <citation type="submission" date="2015-01" db="EMBL/GenBank/DDBJ databases">
        <title>Evolution of Trichinella species and genotypes.</title>
        <authorList>
            <person name="Korhonen P.K."/>
            <person name="Edoardo P."/>
            <person name="Giuseppe L.R."/>
            <person name="Gasser R.B."/>
        </authorList>
    </citation>
    <scope>NUCLEOTIDE SEQUENCE [LARGE SCALE GENOMIC DNA]</scope>
    <source>
        <strain evidence="1">ISS37</strain>
    </source>
</reference>
<name>A0A0V0RE52_9BILA</name>
<organism evidence="1 2">
    <name type="scientific">Trichinella nelsoni</name>
    <dbReference type="NCBI Taxonomy" id="6336"/>
    <lineage>
        <taxon>Eukaryota</taxon>
        <taxon>Metazoa</taxon>
        <taxon>Ecdysozoa</taxon>
        <taxon>Nematoda</taxon>
        <taxon>Enoplea</taxon>
        <taxon>Dorylaimia</taxon>
        <taxon>Trichinellida</taxon>
        <taxon>Trichinellidae</taxon>
        <taxon>Trichinella</taxon>
    </lineage>
</organism>
<evidence type="ECO:0000313" key="1">
    <source>
        <dbReference type="EMBL" id="KRX12787.1"/>
    </source>
</evidence>
<keyword evidence="2" id="KW-1185">Reference proteome</keyword>
<evidence type="ECO:0000313" key="2">
    <source>
        <dbReference type="Proteomes" id="UP000054630"/>
    </source>
</evidence>
<gene>
    <name evidence="1" type="ORF">T07_4443</name>
</gene>
<dbReference type="OrthoDB" id="5916673at2759"/>